<dbReference type="GO" id="GO:0003678">
    <property type="term" value="F:DNA helicase activity"/>
    <property type="evidence" value="ECO:0000318"/>
    <property type="project" value="GO_Central"/>
</dbReference>
<evidence type="ECO:0000313" key="21">
    <source>
        <dbReference type="EMBL" id="EDV21730.1"/>
    </source>
</evidence>
<keyword evidence="4" id="KW-0004">4Fe-4S</keyword>
<sequence>MNNLNDVKTSVTNIDNNRSYTISGVQVEFPYKAYPSQLSMMSKIIQGLQQRKHCLLESPTGSGKSLALLCSALAWQAHEYEAIVLYYHNSLDHRFDVFHVILHLSFTLHKEITSLVTSCNTESNTTSNTAELENKNLSKSKERKTSSTCISDKIDLTRDIDDEDDFMPDKKRFRPPTDSRVGRCTSNLLDDKAQSQVEASTATEITSSSKKSIPKSYTPRYMDIFHFILITFKRCDFAGNVLVLLRSVPKIFFGTRTHKQIAQIIRELKKTAYRNVKMTILSSRDFTCIHPKISKSSSKNDDCRLAIEVGSCVYHHNVPRLKSHQALEARGINSAWDIEEFVQVCNKSKACPYYAARGLIDQSEIIFCPYNYLIESSIRDLMDITLRNQIVILDEAHNIEDSAREATSFEITALTLKEMIDDLNFLIERDILTGHHGPIHAMCHKLWLWINDESHSLKNTGFEQASKVWSAIEILAIFERMDISVETYPTIQVYRYNKGLNLTVMHIPILRIETGVVLAASGKTLLYLKGMMLVFGYLLRTDKKYCTDYKLMLQIIQSLIFGYMIIFYRITLVKSVVNIPVEATRKQWTYSLNFWCMNPAVAFDDIGPAAHSVILTSGTLSPMNSFSSELGLAFSIRLEAAHIINYSQALVATLSEGINGVSLNASYRSAETFAFQDELGNIILEACRIIPGGILCFFPSYNLLDKVVKRWQNTDTWNSLNAVKIVIAEPRGGNKSDFDDLLQKFYDSVTALNMMSGPSGGLFLAVCRGKVSEGLDFADDNARAVITVGIPYPNIKDLKIELKKKYNDKFSAQRNLLTGKEWYEIQAYRALNQALGRCIRNRNDWGALLLLDDRFGKSTKYTAGLAKWVRQRVQHFSLASDTLATLSSFVSGRIESCETPLSSKFVVVKVLFVYIYISKAINITYWRYAYFISTQESVSKYLTPEKKMSILTSPECTKSPLMVDLSSPVSKPNLNLCTGFVSARKLVAGMNLILN</sequence>
<evidence type="ECO:0000256" key="12">
    <source>
        <dbReference type="ARBA" id="ARBA00023014"/>
    </source>
</evidence>
<evidence type="ECO:0000259" key="20">
    <source>
        <dbReference type="PROSITE" id="PS51193"/>
    </source>
</evidence>
<keyword evidence="19" id="KW-0472">Membrane</keyword>
<dbReference type="EC" id="5.6.2.3" evidence="16"/>
<dbReference type="FunFam" id="3.40.50.300:FF:003440">
    <property type="entry name" value="Deletions Of G-rich DNA"/>
    <property type="match status" value="1"/>
</dbReference>
<evidence type="ECO:0000256" key="7">
    <source>
        <dbReference type="ARBA" id="ARBA00022763"/>
    </source>
</evidence>
<dbReference type="PANTHER" id="PTHR11472:SF47">
    <property type="entry name" value="FANCONI ANEMIA GROUP J PROTEIN"/>
    <property type="match status" value="1"/>
</dbReference>
<evidence type="ECO:0000256" key="18">
    <source>
        <dbReference type="ARBA" id="ARBA00082714"/>
    </source>
</evidence>
<keyword evidence="9" id="KW-0347">Helicase</keyword>
<keyword evidence="19" id="KW-0812">Transmembrane</keyword>
<evidence type="ECO:0000256" key="3">
    <source>
        <dbReference type="ARBA" id="ARBA00008792"/>
    </source>
</evidence>
<dbReference type="FunCoup" id="B3S6C0">
    <property type="interactions" value="344"/>
</dbReference>
<dbReference type="GO" id="GO:0043139">
    <property type="term" value="F:5'-3' DNA helicase activity"/>
    <property type="evidence" value="ECO:0007669"/>
    <property type="project" value="UniProtKB-EC"/>
</dbReference>
<dbReference type="SUPFAM" id="SSF52540">
    <property type="entry name" value="P-loop containing nucleoside triphosphate hydrolases"/>
    <property type="match status" value="2"/>
</dbReference>
<dbReference type="InterPro" id="IPR010614">
    <property type="entry name" value="RAD3-like_helicase_DEAD"/>
</dbReference>
<dbReference type="FunFam" id="3.40.50.300:FF:000731">
    <property type="entry name" value="Fanconi anemia group J protein homolog"/>
    <property type="match status" value="1"/>
</dbReference>
<proteinExistence type="inferred from homology"/>
<feature type="transmembrane region" description="Helical" evidence="19">
    <location>
        <begin position="551"/>
        <end position="570"/>
    </location>
</feature>
<dbReference type="Proteomes" id="UP000009022">
    <property type="component" value="Unassembled WGS sequence"/>
</dbReference>
<dbReference type="InterPro" id="IPR014013">
    <property type="entry name" value="Helic_SF1/SF2_ATP-bd_DinG/Rad3"/>
</dbReference>
<evidence type="ECO:0000256" key="13">
    <source>
        <dbReference type="ARBA" id="ARBA00023204"/>
    </source>
</evidence>
<dbReference type="OrthoDB" id="19182at2759"/>
<dbReference type="GeneID" id="6756958"/>
<dbReference type="GO" id="GO:0006289">
    <property type="term" value="P:nucleotide-excision repair"/>
    <property type="evidence" value="ECO:0000318"/>
    <property type="project" value="GO_Central"/>
</dbReference>
<dbReference type="GO" id="GO:0051539">
    <property type="term" value="F:4 iron, 4 sulfur cluster binding"/>
    <property type="evidence" value="ECO:0007669"/>
    <property type="project" value="UniProtKB-KW"/>
</dbReference>
<accession>B3S6C0</accession>
<comment type="catalytic activity">
    <reaction evidence="17">
        <text>ATP + H2O = ADP + phosphate + H(+)</text>
        <dbReference type="Rhea" id="RHEA:13065"/>
        <dbReference type="ChEBI" id="CHEBI:15377"/>
        <dbReference type="ChEBI" id="CHEBI:15378"/>
        <dbReference type="ChEBI" id="CHEBI:30616"/>
        <dbReference type="ChEBI" id="CHEBI:43474"/>
        <dbReference type="ChEBI" id="CHEBI:456216"/>
        <dbReference type="EC" id="5.6.2.3"/>
    </reaction>
</comment>
<keyword evidence="6" id="KW-0547">Nucleotide-binding</keyword>
<dbReference type="CTD" id="6756958"/>
<dbReference type="OMA" id="FSNDNAR"/>
<dbReference type="GO" id="GO:0005634">
    <property type="term" value="C:nucleus"/>
    <property type="evidence" value="ECO:0000318"/>
    <property type="project" value="GO_Central"/>
</dbReference>
<organism evidence="21 22">
    <name type="scientific">Trichoplax adhaerens</name>
    <name type="common">Trichoplax reptans</name>
    <dbReference type="NCBI Taxonomy" id="10228"/>
    <lineage>
        <taxon>Eukaryota</taxon>
        <taxon>Metazoa</taxon>
        <taxon>Placozoa</taxon>
        <taxon>Uniplacotomia</taxon>
        <taxon>Trichoplacea</taxon>
        <taxon>Trichoplacidae</taxon>
        <taxon>Trichoplax</taxon>
    </lineage>
</organism>
<reference evidence="21 22" key="1">
    <citation type="journal article" date="2008" name="Nature">
        <title>The Trichoplax genome and the nature of placozoans.</title>
        <authorList>
            <person name="Srivastava M."/>
            <person name="Begovic E."/>
            <person name="Chapman J."/>
            <person name="Putnam N.H."/>
            <person name="Hellsten U."/>
            <person name="Kawashima T."/>
            <person name="Kuo A."/>
            <person name="Mitros T."/>
            <person name="Salamov A."/>
            <person name="Carpenter M.L."/>
            <person name="Signorovitch A.Y."/>
            <person name="Moreno M.A."/>
            <person name="Kamm K."/>
            <person name="Grimwood J."/>
            <person name="Schmutz J."/>
            <person name="Shapiro H."/>
            <person name="Grigoriev I.V."/>
            <person name="Buss L.W."/>
            <person name="Schierwater B."/>
            <person name="Dellaporta S.L."/>
            <person name="Rokhsar D.S."/>
        </authorList>
    </citation>
    <scope>NUCLEOTIDE SEQUENCE [LARGE SCALE GENOMIC DNA]</scope>
    <source>
        <strain evidence="21 22">Grell-BS-1999</strain>
    </source>
</reference>
<dbReference type="FunFam" id="3.40.50.300:FF:004758">
    <property type="entry name" value="Uncharacterized protein"/>
    <property type="match status" value="1"/>
</dbReference>
<keyword evidence="19" id="KW-1133">Transmembrane helix</keyword>
<dbReference type="InterPro" id="IPR006555">
    <property type="entry name" value="ATP-dep_Helicase_C"/>
</dbReference>
<gene>
    <name evidence="21" type="ORF">TRIADDRAFT_30066</name>
</gene>
<evidence type="ECO:0000256" key="17">
    <source>
        <dbReference type="ARBA" id="ARBA00048954"/>
    </source>
</evidence>
<dbReference type="InterPro" id="IPR045028">
    <property type="entry name" value="DinG/Rad3-like"/>
</dbReference>
<keyword evidence="8" id="KW-0378">Hydrolase</keyword>
<dbReference type="PhylomeDB" id="B3S6C0"/>
<evidence type="ECO:0000256" key="2">
    <source>
        <dbReference type="ARBA" id="ARBA00004123"/>
    </source>
</evidence>
<dbReference type="PANTHER" id="PTHR11472">
    <property type="entry name" value="DNA REPAIR DEAD HELICASE RAD3/XP-D SUBFAMILY MEMBER"/>
    <property type="match status" value="1"/>
</dbReference>
<evidence type="ECO:0000313" key="22">
    <source>
        <dbReference type="Proteomes" id="UP000009022"/>
    </source>
</evidence>
<name>B3S6C0_TRIAD</name>
<dbReference type="Pfam" id="PF13307">
    <property type="entry name" value="Helicase_C_2"/>
    <property type="match status" value="1"/>
</dbReference>
<feature type="domain" description="Helicase ATP-binding" evidence="20">
    <location>
        <begin position="23"/>
        <end position="443"/>
    </location>
</feature>
<dbReference type="NCBIfam" id="TIGR00604">
    <property type="entry name" value="rad3"/>
    <property type="match status" value="1"/>
</dbReference>
<keyword evidence="22" id="KW-1185">Reference proteome</keyword>
<keyword evidence="15" id="KW-0539">Nucleus</keyword>
<keyword evidence="10" id="KW-0067">ATP-binding</keyword>
<dbReference type="HOGENOM" id="CLU_006515_1_0_1"/>
<feature type="transmembrane region" description="Helical" evidence="19">
    <location>
        <begin position="516"/>
        <end position="539"/>
    </location>
</feature>
<keyword evidence="13" id="KW-0234">DNA repair</keyword>
<dbReference type="SMART" id="SM00491">
    <property type="entry name" value="HELICc2"/>
    <property type="match status" value="1"/>
</dbReference>
<evidence type="ECO:0000256" key="16">
    <source>
        <dbReference type="ARBA" id="ARBA00044969"/>
    </source>
</evidence>
<dbReference type="PROSITE" id="PS51193">
    <property type="entry name" value="HELICASE_ATP_BIND_2"/>
    <property type="match status" value="1"/>
</dbReference>
<keyword evidence="14" id="KW-0413">Isomerase</keyword>
<dbReference type="CDD" id="cd18788">
    <property type="entry name" value="SF2_C_XPD"/>
    <property type="match status" value="1"/>
</dbReference>
<evidence type="ECO:0000256" key="14">
    <source>
        <dbReference type="ARBA" id="ARBA00023235"/>
    </source>
</evidence>
<dbReference type="GO" id="GO:0016818">
    <property type="term" value="F:hydrolase activity, acting on acid anhydrides, in phosphorus-containing anhydrides"/>
    <property type="evidence" value="ECO:0007669"/>
    <property type="project" value="InterPro"/>
</dbReference>
<evidence type="ECO:0000256" key="5">
    <source>
        <dbReference type="ARBA" id="ARBA00022723"/>
    </source>
</evidence>
<comment type="similarity">
    <text evidence="3">Belongs to the DEAD box helicase family. DEAH subfamily.</text>
</comment>
<dbReference type="KEGG" id="tad:TRIADDRAFT_30066"/>
<dbReference type="InterPro" id="IPR027417">
    <property type="entry name" value="P-loop_NTPase"/>
</dbReference>
<dbReference type="eggNOG" id="KOG1132">
    <property type="taxonomic scope" value="Eukaryota"/>
</dbReference>
<evidence type="ECO:0000256" key="15">
    <source>
        <dbReference type="ARBA" id="ARBA00023242"/>
    </source>
</evidence>
<keyword evidence="12" id="KW-0411">Iron-sulfur</keyword>
<evidence type="ECO:0000256" key="10">
    <source>
        <dbReference type="ARBA" id="ARBA00022840"/>
    </source>
</evidence>
<dbReference type="Gene3D" id="3.40.50.300">
    <property type="entry name" value="P-loop containing nucleotide triphosphate hydrolases"/>
    <property type="match status" value="3"/>
</dbReference>
<dbReference type="STRING" id="10228.B3S6C0"/>
<evidence type="ECO:0000256" key="8">
    <source>
        <dbReference type="ARBA" id="ARBA00022801"/>
    </source>
</evidence>
<dbReference type="GO" id="GO:0046872">
    <property type="term" value="F:metal ion binding"/>
    <property type="evidence" value="ECO:0007669"/>
    <property type="project" value="UniProtKB-KW"/>
</dbReference>
<evidence type="ECO:0000256" key="9">
    <source>
        <dbReference type="ARBA" id="ARBA00022806"/>
    </source>
</evidence>
<dbReference type="RefSeq" id="XP_002115878.1">
    <property type="nucleotide sequence ID" value="XM_002115842.1"/>
</dbReference>
<dbReference type="InParanoid" id="B3S6C0"/>
<keyword evidence="5" id="KW-0479">Metal-binding</keyword>
<evidence type="ECO:0000256" key="1">
    <source>
        <dbReference type="ARBA" id="ARBA00001966"/>
    </source>
</evidence>
<keyword evidence="7" id="KW-0227">DNA damage</keyword>
<comment type="subcellular location">
    <subcellularLocation>
        <location evidence="2">Nucleus</location>
    </subcellularLocation>
</comment>
<dbReference type="AlphaFoldDB" id="B3S6C0"/>
<dbReference type="EMBL" id="DS985252">
    <property type="protein sequence ID" value="EDV21730.1"/>
    <property type="molecule type" value="Genomic_DNA"/>
</dbReference>
<dbReference type="GO" id="GO:0003677">
    <property type="term" value="F:DNA binding"/>
    <property type="evidence" value="ECO:0007669"/>
    <property type="project" value="InterPro"/>
</dbReference>
<comment type="cofactor">
    <cofactor evidence="1">
        <name>[4Fe-4S] cluster</name>
        <dbReference type="ChEBI" id="CHEBI:49883"/>
    </cofactor>
</comment>
<dbReference type="InterPro" id="IPR013020">
    <property type="entry name" value="Rad3/Chl1-like"/>
</dbReference>
<dbReference type="Pfam" id="PF06733">
    <property type="entry name" value="DEAD_2"/>
    <property type="match status" value="1"/>
</dbReference>
<evidence type="ECO:0000256" key="4">
    <source>
        <dbReference type="ARBA" id="ARBA00022485"/>
    </source>
</evidence>
<dbReference type="GO" id="GO:0005524">
    <property type="term" value="F:ATP binding"/>
    <property type="evidence" value="ECO:0007669"/>
    <property type="project" value="UniProtKB-KW"/>
</dbReference>
<evidence type="ECO:0000256" key="6">
    <source>
        <dbReference type="ARBA" id="ARBA00022741"/>
    </source>
</evidence>
<keyword evidence="11" id="KW-0408">Iron</keyword>
<dbReference type="GO" id="GO:1990918">
    <property type="term" value="P:double-strand break repair involved in meiotic recombination"/>
    <property type="evidence" value="ECO:0000318"/>
    <property type="project" value="GO_Central"/>
</dbReference>
<dbReference type="InterPro" id="IPR006554">
    <property type="entry name" value="Helicase-like_DEXD_c2"/>
</dbReference>
<evidence type="ECO:0000256" key="19">
    <source>
        <dbReference type="SAM" id="Phobius"/>
    </source>
</evidence>
<evidence type="ECO:0000256" key="11">
    <source>
        <dbReference type="ARBA" id="ARBA00023004"/>
    </source>
</evidence>
<protein>
    <recommendedName>
        <fullName evidence="16">DNA 5'-3' helicase</fullName>
        <ecNumber evidence="16">5.6.2.3</ecNumber>
    </recommendedName>
    <alternativeName>
        <fullName evidence="18">DNA 5'-3' helicase FANCJ</fullName>
    </alternativeName>
</protein>
<dbReference type="SMART" id="SM00488">
    <property type="entry name" value="DEXDc2"/>
    <property type="match status" value="1"/>
</dbReference>